<feature type="region of interest" description="Disordered" evidence="11">
    <location>
        <begin position="478"/>
        <end position="505"/>
    </location>
</feature>
<sequence>MHKSKHFSKIHPESRLITQLSRKKVSFEKISISSDSEKKSKICKEYIEKMYQELFFNMESRSKRLDIVKEELANSTLSENEKKQKIFAHYKQESEFLRAKRKCLDVGQFHIISKIGQGGYADVFLCKKKETDELYALKRMKKQFIFERNQVNHIKLERDFLAFHSSEWIVKLFSSFQDDLCLYLVLEYIQGGDLKTLLSNLKILDEKVAVFYFAEMIVCLEEIHNFGLIHRDIKPENYLIDKDGHLKLTDFGLSADDHLYSTKLDDLIQKNLEETKSHIYTISPRKRNHQALRKWHQKRRQKSFVGSPGYVAPEIILQKQYGKEVDLWSLGCILYEMLAGFTPFAGRTDTETLENVVNFKQVLEFPDYDDEEPMTDEAWDLIKILLSSQEKRTKINLETTIKAHPFFKGIKWDSLRQMDPPFVPKLKNETDISYFDTTYFRESKLPFPDSQQDPKIVEMKKANLNQLFSGFAFQRFPQNNNERFPQNNNERFSEICDSNENEDQK</sequence>
<dbReference type="InterPro" id="IPR000719">
    <property type="entry name" value="Prot_kinase_dom"/>
</dbReference>
<evidence type="ECO:0000256" key="7">
    <source>
        <dbReference type="ARBA" id="ARBA00022840"/>
    </source>
</evidence>
<keyword evidence="15" id="KW-1185">Reference proteome</keyword>
<evidence type="ECO:0000256" key="4">
    <source>
        <dbReference type="ARBA" id="ARBA00022679"/>
    </source>
</evidence>
<evidence type="ECO:0000259" key="13">
    <source>
        <dbReference type="PROSITE" id="PS51285"/>
    </source>
</evidence>
<gene>
    <name evidence="14" type="ORF">M0811_11005</name>
</gene>
<keyword evidence="6 14" id="KW-0418">Kinase</keyword>
<dbReference type="AlphaFoldDB" id="A0A9Q0LDE2"/>
<comment type="catalytic activity">
    <reaction evidence="8">
        <text>L-threonyl-[protein] + ATP = O-phospho-L-threonyl-[protein] + ADP + H(+)</text>
        <dbReference type="Rhea" id="RHEA:46608"/>
        <dbReference type="Rhea" id="RHEA-COMP:11060"/>
        <dbReference type="Rhea" id="RHEA-COMP:11605"/>
        <dbReference type="ChEBI" id="CHEBI:15378"/>
        <dbReference type="ChEBI" id="CHEBI:30013"/>
        <dbReference type="ChEBI" id="CHEBI:30616"/>
        <dbReference type="ChEBI" id="CHEBI:61977"/>
        <dbReference type="ChEBI" id="CHEBI:456216"/>
        <dbReference type="EC" id="2.7.11.1"/>
    </reaction>
</comment>
<reference evidence="14" key="1">
    <citation type="submission" date="2022-10" db="EMBL/GenBank/DDBJ databases">
        <title>Novel sulphate-reducing endosymbionts in the free-living metamonad Anaeramoeba.</title>
        <authorList>
            <person name="Jerlstrom-Hultqvist J."/>
            <person name="Cepicka I."/>
            <person name="Gallot-Lavallee L."/>
            <person name="Salas-Leiva D."/>
            <person name="Curtis B.A."/>
            <person name="Zahonova K."/>
            <person name="Pipaliya S."/>
            <person name="Dacks J."/>
            <person name="Roger A.J."/>
        </authorList>
    </citation>
    <scope>NUCLEOTIDE SEQUENCE</scope>
    <source>
        <strain evidence="14">BMAN</strain>
    </source>
</reference>
<keyword evidence="5 10" id="KW-0547">Nucleotide-binding</keyword>
<dbReference type="PANTHER" id="PTHR24356:SF417">
    <property type="entry name" value="CELL CYCLE PROTEIN KINASE DBF2-RELATED"/>
    <property type="match status" value="1"/>
</dbReference>
<feature type="binding site" evidence="10">
    <location>
        <position position="138"/>
    </location>
    <ligand>
        <name>ATP</name>
        <dbReference type="ChEBI" id="CHEBI:30616"/>
    </ligand>
</feature>
<dbReference type="EC" id="2.7.11.1" evidence="1"/>
<dbReference type="InterPro" id="IPR011009">
    <property type="entry name" value="Kinase-like_dom_sf"/>
</dbReference>
<dbReference type="GO" id="GO:0005524">
    <property type="term" value="F:ATP binding"/>
    <property type="evidence" value="ECO:0007669"/>
    <property type="project" value="UniProtKB-UniRule"/>
</dbReference>
<keyword evidence="4" id="KW-0808">Transferase</keyword>
<dbReference type="Gene3D" id="1.10.510.10">
    <property type="entry name" value="Transferase(Phosphotransferase) domain 1"/>
    <property type="match status" value="1"/>
</dbReference>
<accession>A0A9Q0LDE2</accession>
<dbReference type="PROSITE" id="PS51285">
    <property type="entry name" value="AGC_KINASE_CTER"/>
    <property type="match status" value="1"/>
</dbReference>
<dbReference type="SMART" id="SM00220">
    <property type="entry name" value="S_TKc"/>
    <property type="match status" value="1"/>
</dbReference>
<evidence type="ECO:0000256" key="1">
    <source>
        <dbReference type="ARBA" id="ARBA00012513"/>
    </source>
</evidence>
<organism evidence="14 15">
    <name type="scientific">Anaeramoeba ignava</name>
    <name type="common">Anaerobic marine amoeba</name>
    <dbReference type="NCBI Taxonomy" id="1746090"/>
    <lineage>
        <taxon>Eukaryota</taxon>
        <taxon>Metamonada</taxon>
        <taxon>Anaeramoebidae</taxon>
        <taxon>Anaeramoeba</taxon>
    </lineage>
</organism>
<dbReference type="Pfam" id="PF00069">
    <property type="entry name" value="Pkinase"/>
    <property type="match status" value="2"/>
</dbReference>
<evidence type="ECO:0000256" key="6">
    <source>
        <dbReference type="ARBA" id="ARBA00022777"/>
    </source>
</evidence>
<evidence type="ECO:0000256" key="10">
    <source>
        <dbReference type="PROSITE-ProRule" id="PRU10141"/>
    </source>
</evidence>
<dbReference type="PROSITE" id="PS00108">
    <property type="entry name" value="PROTEIN_KINASE_ST"/>
    <property type="match status" value="1"/>
</dbReference>
<dbReference type="Gene3D" id="3.30.200.20">
    <property type="entry name" value="Phosphorylase Kinase, domain 1"/>
    <property type="match status" value="1"/>
</dbReference>
<dbReference type="Proteomes" id="UP001149090">
    <property type="component" value="Unassembled WGS sequence"/>
</dbReference>
<feature type="domain" description="Protein kinase" evidence="12">
    <location>
        <begin position="109"/>
        <end position="407"/>
    </location>
</feature>
<evidence type="ECO:0000256" key="9">
    <source>
        <dbReference type="ARBA" id="ARBA00048679"/>
    </source>
</evidence>
<protein>
    <recommendedName>
        <fullName evidence="1">non-specific serine/threonine protein kinase</fullName>
        <ecNumber evidence="1">2.7.11.1</ecNumber>
    </recommendedName>
</protein>
<evidence type="ECO:0000256" key="3">
    <source>
        <dbReference type="ARBA" id="ARBA00022553"/>
    </source>
</evidence>
<dbReference type="PANTHER" id="PTHR24356">
    <property type="entry name" value="SERINE/THREONINE-PROTEIN KINASE"/>
    <property type="match status" value="1"/>
</dbReference>
<dbReference type="PROSITE" id="PS00107">
    <property type="entry name" value="PROTEIN_KINASE_ATP"/>
    <property type="match status" value="1"/>
</dbReference>
<keyword evidence="2" id="KW-0723">Serine/threonine-protein kinase</keyword>
<comment type="caution">
    <text evidence="14">The sequence shown here is derived from an EMBL/GenBank/DDBJ whole genome shotgun (WGS) entry which is preliminary data.</text>
</comment>
<keyword evidence="7 10" id="KW-0067">ATP-binding</keyword>
<evidence type="ECO:0000313" key="14">
    <source>
        <dbReference type="EMBL" id="KAJ5070339.1"/>
    </source>
</evidence>
<evidence type="ECO:0000256" key="5">
    <source>
        <dbReference type="ARBA" id="ARBA00022741"/>
    </source>
</evidence>
<dbReference type="InterPro" id="IPR050236">
    <property type="entry name" value="Ser_Thr_kinase_AGC"/>
</dbReference>
<dbReference type="InterPro" id="IPR008271">
    <property type="entry name" value="Ser/Thr_kinase_AS"/>
</dbReference>
<dbReference type="InterPro" id="IPR000961">
    <property type="entry name" value="AGC-kinase_C"/>
</dbReference>
<dbReference type="FunFam" id="1.10.510.10:FF:000024">
    <property type="entry name" value="Probable serine/threonine-protein kinase cot-1"/>
    <property type="match status" value="1"/>
</dbReference>
<proteinExistence type="predicted"/>
<feature type="compositionally biased region" description="Low complexity" evidence="11">
    <location>
        <begin position="478"/>
        <end position="490"/>
    </location>
</feature>
<comment type="catalytic activity">
    <reaction evidence="9">
        <text>L-seryl-[protein] + ATP = O-phospho-L-seryl-[protein] + ADP + H(+)</text>
        <dbReference type="Rhea" id="RHEA:17989"/>
        <dbReference type="Rhea" id="RHEA-COMP:9863"/>
        <dbReference type="Rhea" id="RHEA-COMP:11604"/>
        <dbReference type="ChEBI" id="CHEBI:15378"/>
        <dbReference type="ChEBI" id="CHEBI:29999"/>
        <dbReference type="ChEBI" id="CHEBI:30616"/>
        <dbReference type="ChEBI" id="CHEBI:83421"/>
        <dbReference type="ChEBI" id="CHEBI:456216"/>
        <dbReference type="EC" id="2.7.11.1"/>
    </reaction>
</comment>
<evidence type="ECO:0000313" key="15">
    <source>
        <dbReference type="Proteomes" id="UP001149090"/>
    </source>
</evidence>
<dbReference type="InterPro" id="IPR017441">
    <property type="entry name" value="Protein_kinase_ATP_BS"/>
</dbReference>
<keyword evidence="3" id="KW-0597">Phosphoprotein</keyword>
<dbReference type="GO" id="GO:0004674">
    <property type="term" value="F:protein serine/threonine kinase activity"/>
    <property type="evidence" value="ECO:0007669"/>
    <property type="project" value="UniProtKB-KW"/>
</dbReference>
<dbReference type="PROSITE" id="PS50011">
    <property type="entry name" value="PROTEIN_KINASE_DOM"/>
    <property type="match status" value="1"/>
</dbReference>
<dbReference type="SMART" id="SM00133">
    <property type="entry name" value="S_TK_X"/>
    <property type="match status" value="1"/>
</dbReference>
<dbReference type="GO" id="GO:0035556">
    <property type="term" value="P:intracellular signal transduction"/>
    <property type="evidence" value="ECO:0007669"/>
    <property type="project" value="TreeGrafter"/>
</dbReference>
<name>A0A9Q0LDE2_ANAIG</name>
<dbReference type="SUPFAM" id="SSF56112">
    <property type="entry name" value="Protein kinase-like (PK-like)"/>
    <property type="match status" value="1"/>
</dbReference>
<feature type="domain" description="AGC-kinase C-terminal" evidence="13">
    <location>
        <begin position="408"/>
        <end position="483"/>
    </location>
</feature>
<dbReference type="OrthoDB" id="18472at2759"/>
<dbReference type="GO" id="GO:0005815">
    <property type="term" value="C:microtubule organizing center"/>
    <property type="evidence" value="ECO:0007669"/>
    <property type="project" value="UniProtKB-ARBA"/>
</dbReference>
<dbReference type="GO" id="GO:0007010">
    <property type="term" value="P:cytoskeleton organization"/>
    <property type="evidence" value="ECO:0007669"/>
    <property type="project" value="UniProtKB-ARBA"/>
</dbReference>
<dbReference type="EMBL" id="JAPDFW010000096">
    <property type="protein sequence ID" value="KAJ5070339.1"/>
    <property type="molecule type" value="Genomic_DNA"/>
</dbReference>
<evidence type="ECO:0000256" key="2">
    <source>
        <dbReference type="ARBA" id="ARBA00022527"/>
    </source>
</evidence>
<evidence type="ECO:0000256" key="11">
    <source>
        <dbReference type="SAM" id="MobiDB-lite"/>
    </source>
</evidence>
<evidence type="ECO:0000259" key="12">
    <source>
        <dbReference type="PROSITE" id="PS50011"/>
    </source>
</evidence>
<evidence type="ECO:0000256" key="8">
    <source>
        <dbReference type="ARBA" id="ARBA00047899"/>
    </source>
</evidence>